<feature type="signal peptide" evidence="1">
    <location>
        <begin position="1"/>
        <end position="23"/>
    </location>
</feature>
<reference evidence="2 3" key="1">
    <citation type="submission" date="2023-05" db="EMBL/GenBank/DDBJ databases">
        <title>Chelatococcus sp. nov., a moderately thermophilic bacterium isolated from hot spring microbial mat.</title>
        <authorList>
            <person name="Hu C.-J."/>
            <person name="Li W.-J."/>
        </authorList>
    </citation>
    <scope>NUCLEOTIDE SEQUENCE [LARGE SCALE GENOMIC DNA]</scope>
    <source>
        <strain evidence="2 3">SYSU G07232</strain>
    </source>
</reference>
<keyword evidence="3" id="KW-1185">Reference proteome</keyword>
<proteinExistence type="predicted"/>
<dbReference type="PANTHER" id="PTHR39335:SF1">
    <property type="entry name" value="BLL4220 PROTEIN"/>
    <property type="match status" value="1"/>
</dbReference>
<evidence type="ECO:0000313" key="2">
    <source>
        <dbReference type="EMBL" id="MDJ1157676.1"/>
    </source>
</evidence>
<dbReference type="Proteomes" id="UP001321492">
    <property type="component" value="Unassembled WGS sequence"/>
</dbReference>
<dbReference type="InterPro" id="IPR014558">
    <property type="entry name" value="UCP029720"/>
</dbReference>
<dbReference type="EMBL" id="JASJEV010000002">
    <property type="protein sequence ID" value="MDJ1157676.1"/>
    <property type="molecule type" value="Genomic_DNA"/>
</dbReference>
<sequence length="129" mass="13330">MIKTLAAAAMLAAATLAAPAALAQGAAPARVAETAKGKAYVDARGMTLYVFDRDTAGKSNCTGDCAKNWPPFTASAGAKASGAWSLVQRDDGSLQWAYDGKPLYTWAKDTKPGDATGDGVNNVWHIAKP</sequence>
<dbReference type="PIRSF" id="PIRSF029720">
    <property type="entry name" value="UCP029720"/>
    <property type="match status" value="1"/>
</dbReference>
<evidence type="ECO:0000313" key="3">
    <source>
        <dbReference type="Proteomes" id="UP001321492"/>
    </source>
</evidence>
<dbReference type="PANTHER" id="PTHR39335">
    <property type="entry name" value="BLL4220 PROTEIN"/>
    <property type="match status" value="1"/>
</dbReference>
<dbReference type="Pfam" id="PF03640">
    <property type="entry name" value="Lipoprotein_15"/>
    <property type="match status" value="2"/>
</dbReference>
<dbReference type="InterPro" id="IPR005297">
    <property type="entry name" value="Lipoprotein_repeat"/>
</dbReference>
<evidence type="ECO:0000256" key="1">
    <source>
        <dbReference type="SAM" id="SignalP"/>
    </source>
</evidence>
<name>A0ABT7AGA7_9HYPH</name>
<evidence type="ECO:0008006" key="4">
    <source>
        <dbReference type="Google" id="ProtNLM"/>
    </source>
</evidence>
<feature type="chain" id="PRO_5046469610" description="Lipoprotein with Yx(FWY)xxD motif" evidence="1">
    <location>
        <begin position="24"/>
        <end position="129"/>
    </location>
</feature>
<organism evidence="2 3">
    <name type="scientific">Chelatococcus albus</name>
    <dbReference type="NCBI Taxonomy" id="3047466"/>
    <lineage>
        <taxon>Bacteria</taxon>
        <taxon>Pseudomonadati</taxon>
        <taxon>Pseudomonadota</taxon>
        <taxon>Alphaproteobacteria</taxon>
        <taxon>Hyphomicrobiales</taxon>
        <taxon>Chelatococcaceae</taxon>
        <taxon>Chelatococcus</taxon>
    </lineage>
</organism>
<protein>
    <recommendedName>
        <fullName evidence="4">Lipoprotein with Yx(FWY)xxD motif</fullName>
    </recommendedName>
</protein>
<gene>
    <name evidence="2" type="ORF">QNA08_05455</name>
</gene>
<accession>A0ABT7AGA7</accession>
<keyword evidence="1" id="KW-0732">Signal</keyword>
<dbReference type="RefSeq" id="WP_283739653.1">
    <property type="nucleotide sequence ID" value="NZ_JASJEV010000002.1"/>
</dbReference>
<comment type="caution">
    <text evidence="2">The sequence shown here is derived from an EMBL/GenBank/DDBJ whole genome shotgun (WGS) entry which is preliminary data.</text>
</comment>